<reference evidence="2 3" key="1">
    <citation type="journal article" date="2014" name="Int. J. Syst. Evol. Microbiol.">
        <title>Complete genome sequence of Corynebacterium casei LMG S-19264T (=DSM 44701T), isolated from a smear-ripened cheese.</title>
        <authorList>
            <consortium name="US DOE Joint Genome Institute (JGI-PGF)"/>
            <person name="Walter F."/>
            <person name="Albersmeier A."/>
            <person name="Kalinowski J."/>
            <person name="Ruckert C."/>
        </authorList>
    </citation>
    <scope>NUCLEOTIDE SEQUENCE [LARGE SCALE GENOMIC DNA]</scope>
    <source>
        <strain evidence="2 3">IBRC-M 10912</strain>
    </source>
</reference>
<dbReference type="InterPro" id="IPR036388">
    <property type="entry name" value="WH-like_DNA-bd_sf"/>
</dbReference>
<dbReference type="InterPro" id="IPR002831">
    <property type="entry name" value="Tscrpt_reg_TrmB_N"/>
</dbReference>
<name>A0ABD5P4T7_9EURY</name>
<feature type="domain" description="Transcription regulator TrmB N-terminal" evidence="1">
    <location>
        <begin position="24"/>
        <end position="71"/>
    </location>
</feature>
<dbReference type="Pfam" id="PF01978">
    <property type="entry name" value="TrmB"/>
    <property type="match status" value="1"/>
</dbReference>
<comment type="caution">
    <text evidence="2">The sequence shown here is derived from an EMBL/GenBank/DDBJ whole genome shotgun (WGS) entry which is preliminary data.</text>
</comment>
<evidence type="ECO:0000313" key="3">
    <source>
        <dbReference type="Proteomes" id="UP001595821"/>
    </source>
</evidence>
<dbReference type="Proteomes" id="UP001595821">
    <property type="component" value="Unassembled WGS sequence"/>
</dbReference>
<protein>
    <submittedName>
        <fullName evidence="2">Helix-turn-helix domain-containing protein</fullName>
    </submittedName>
</protein>
<evidence type="ECO:0000259" key="1">
    <source>
        <dbReference type="Pfam" id="PF01978"/>
    </source>
</evidence>
<dbReference type="AlphaFoldDB" id="A0ABD5P4T7"/>
<evidence type="ECO:0000313" key="2">
    <source>
        <dbReference type="EMBL" id="MFC4249325.1"/>
    </source>
</evidence>
<dbReference type="Gene3D" id="1.10.10.10">
    <property type="entry name" value="Winged helix-like DNA-binding domain superfamily/Winged helix DNA-binding domain"/>
    <property type="match status" value="1"/>
</dbReference>
<dbReference type="EMBL" id="JBHSDJ010000132">
    <property type="protein sequence ID" value="MFC4249325.1"/>
    <property type="molecule type" value="Genomic_DNA"/>
</dbReference>
<dbReference type="RefSeq" id="WP_246970624.1">
    <property type="nucleotide sequence ID" value="NZ_JBHSDJ010000132.1"/>
</dbReference>
<dbReference type="InterPro" id="IPR036390">
    <property type="entry name" value="WH_DNA-bd_sf"/>
</dbReference>
<proteinExistence type="predicted"/>
<accession>A0ABD5P4T7</accession>
<organism evidence="2 3">
    <name type="scientific">Natribaculum luteum</name>
    <dbReference type="NCBI Taxonomy" id="1586232"/>
    <lineage>
        <taxon>Archaea</taxon>
        <taxon>Methanobacteriati</taxon>
        <taxon>Methanobacteriota</taxon>
        <taxon>Stenosarchaea group</taxon>
        <taxon>Halobacteria</taxon>
        <taxon>Halobacteriales</taxon>
        <taxon>Natrialbaceae</taxon>
        <taxon>Natribaculum</taxon>
    </lineage>
</organism>
<dbReference type="SUPFAM" id="SSF46785">
    <property type="entry name" value="Winged helix' DNA-binding domain"/>
    <property type="match status" value="1"/>
</dbReference>
<gene>
    <name evidence="2" type="ORF">ACFOZ7_20735</name>
</gene>
<sequence>MEMTLQRADVSVPDDLTSARAKLLYLYLSVRGQATADEVCADLDLDKGTVLSITGTLREQGYVRREDGQYAV</sequence>